<organism evidence="6 7">
    <name type="scientific">Hydrogenophaga luteola</name>
    <dbReference type="NCBI Taxonomy" id="1591122"/>
    <lineage>
        <taxon>Bacteria</taxon>
        <taxon>Pseudomonadati</taxon>
        <taxon>Pseudomonadota</taxon>
        <taxon>Betaproteobacteria</taxon>
        <taxon>Burkholderiales</taxon>
        <taxon>Comamonadaceae</taxon>
        <taxon>Hydrogenophaga</taxon>
    </lineage>
</organism>
<evidence type="ECO:0000313" key="6">
    <source>
        <dbReference type="EMBL" id="MFC3684408.1"/>
    </source>
</evidence>
<sequence>MTHPTLSPTELAFSAARTFPKFRDEPVSDDTLKALCELAQWGPTASNCQPARYVFVRSAEGKEKLRPCLAPGNVDKTMSAPVTVIVAHDSRFYEHLATQFPHMPTAAAAYDGKPALAQTVGLRNSSLQGAYLIVAARLLGLDCGPMSGFDAEALDRSFFPDGRFRSNFLINLGHGDTASLRPRGPRLPFETVASFA</sequence>
<dbReference type="CDD" id="cd02148">
    <property type="entry name" value="RutE-like"/>
    <property type="match status" value="1"/>
</dbReference>
<dbReference type="InterPro" id="IPR000415">
    <property type="entry name" value="Nitroreductase-like"/>
</dbReference>
<keyword evidence="7" id="KW-1185">Reference proteome</keyword>
<dbReference type="GO" id="GO:0035527">
    <property type="term" value="F:3-hydroxypropionate dehydrogenase (NADP+) activity"/>
    <property type="evidence" value="ECO:0007669"/>
    <property type="project" value="UniProtKB-EC"/>
</dbReference>
<feature type="domain" description="Nitroreductase" evidence="5">
    <location>
        <begin position="21"/>
        <end position="157"/>
    </location>
</feature>
<dbReference type="SUPFAM" id="SSF55469">
    <property type="entry name" value="FMN-dependent nitroreductase-like"/>
    <property type="match status" value="1"/>
</dbReference>
<dbReference type="NCBIfam" id="NF003768">
    <property type="entry name" value="PRK05365.1"/>
    <property type="match status" value="1"/>
</dbReference>
<dbReference type="Pfam" id="PF00881">
    <property type="entry name" value="Nitroreductase"/>
    <property type="match status" value="1"/>
</dbReference>
<dbReference type="Gene3D" id="3.40.109.10">
    <property type="entry name" value="NADH Oxidase"/>
    <property type="match status" value="1"/>
</dbReference>
<name>A0ABV7W3K6_9BURK</name>
<evidence type="ECO:0000256" key="2">
    <source>
        <dbReference type="ARBA" id="ARBA00022643"/>
    </source>
</evidence>
<evidence type="ECO:0000256" key="1">
    <source>
        <dbReference type="ARBA" id="ARBA00022630"/>
    </source>
</evidence>
<dbReference type="InterPro" id="IPR050461">
    <property type="entry name" value="Nitroreductase_HadB/RutE"/>
</dbReference>
<evidence type="ECO:0000256" key="4">
    <source>
        <dbReference type="ARBA" id="ARBA00023002"/>
    </source>
</evidence>
<reference evidence="7" key="1">
    <citation type="journal article" date="2019" name="Int. J. Syst. Evol. Microbiol.">
        <title>The Global Catalogue of Microorganisms (GCM) 10K type strain sequencing project: providing services to taxonomists for standard genome sequencing and annotation.</title>
        <authorList>
            <consortium name="The Broad Institute Genomics Platform"/>
            <consortium name="The Broad Institute Genome Sequencing Center for Infectious Disease"/>
            <person name="Wu L."/>
            <person name="Ma J."/>
        </authorList>
    </citation>
    <scope>NUCLEOTIDE SEQUENCE [LARGE SCALE GENOMIC DNA]</scope>
    <source>
        <strain evidence="7">KCTC 42501</strain>
    </source>
</reference>
<protein>
    <submittedName>
        <fullName evidence="6">Malonic semialdehyde reductase</fullName>
        <ecNumber evidence="6">1.1.1.298</ecNumber>
    </submittedName>
</protein>
<keyword evidence="3" id="KW-0521">NADP</keyword>
<dbReference type="Proteomes" id="UP001595729">
    <property type="component" value="Unassembled WGS sequence"/>
</dbReference>
<evidence type="ECO:0000259" key="5">
    <source>
        <dbReference type="Pfam" id="PF00881"/>
    </source>
</evidence>
<dbReference type="EMBL" id="JBHRXX010000005">
    <property type="protein sequence ID" value="MFC3684408.1"/>
    <property type="molecule type" value="Genomic_DNA"/>
</dbReference>
<evidence type="ECO:0000313" key="7">
    <source>
        <dbReference type="Proteomes" id="UP001595729"/>
    </source>
</evidence>
<dbReference type="EC" id="1.1.1.298" evidence="6"/>
<keyword evidence="2" id="KW-0288">FMN</keyword>
<dbReference type="RefSeq" id="WP_382174271.1">
    <property type="nucleotide sequence ID" value="NZ_JBHRXX010000005.1"/>
</dbReference>
<dbReference type="InterPro" id="IPR029479">
    <property type="entry name" value="Nitroreductase"/>
</dbReference>
<dbReference type="PANTHER" id="PTHR43543">
    <property type="entry name" value="MALONIC SEMIALDEHYDE REDUCTASE RUTE-RELATED"/>
    <property type="match status" value="1"/>
</dbReference>
<comment type="caution">
    <text evidence="6">The sequence shown here is derived from an EMBL/GenBank/DDBJ whole genome shotgun (WGS) entry which is preliminary data.</text>
</comment>
<dbReference type="InterPro" id="IPR023936">
    <property type="entry name" value="RutE-like"/>
</dbReference>
<proteinExistence type="predicted"/>
<gene>
    <name evidence="6" type="ORF">ACFOPI_12455</name>
</gene>
<dbReference type="PANTHER" id="PTHR43543:SF1">
    <property type="entry name" value="MALONIC SEMIALDEHYDE REDUCTASE RUTE-RELATED"/>
    <property type="match status" value="1"/>
</dbReference>
<keyword evidence="1" id="KW-0285">Flavoprotein</keyword>
<accession>A0ABV7W3K6</accession>
<keyword evidence="4 6" id="KW-0560">Oxidoreductase</keyword>
<evidence type="ECO:0000256" key="3">
    <source>
        <dbReference type="ARBA" id="ARBA00022857"/>
    </source>
</evidence>